<dbReference type="SUPFAM" id="SSF51306">
    <property type="entry name" value="LexA/Signal peptidase"/>
    <property type="match status" value="1"/>
</dbReference>
<reference evidence="2" key="1">
    <citation type="submission" date="2022-04" db="EMBL/GenBank/DDBJ databases">
        <title>Roseibium sp. CAU 1639 isolated from mud.</title>
        <authorList>
            <person name="Kim W."/>
        </authorList>
    </citation>
    <scope>NUCLEOTIDE SEQUENCE</scope>
    <source>
        <strain evidence="2">CAU 1639</strain>
    </source>
</reference>
<organism evidence="2 3">
    <name type="scientific">Roseibium sediminicola</name>
    <dbReference type="NCBI Taxonomy" id="2933272"/>
    <lineage>
        <taxon>Bacteria</taxon>
        <taxon>Pseudomonadati</taxon>
        <taxon>Pseudomonadota</taxon>
        <taxon>Alphaproteobacteria</taxon>
        <taxon>Hyphomicrobiales</taxon>
        <taxon>Stappiaceae</taxon>
        <taxon>Roseibium</taxon>
    </lineage>
</organism>
<dbReference type="CDD" id="cd06529">
    <property type="entry name" value="S24_LexA-like"/>
    <property type="match status" value="1"/>
</dbReference>
<dbReference type="RefSeq" id="WP_248155672.1">
    <property type="nucleotide sequence ID" value="NZ_JALNMJ010000010.1"/>
</dbReference>
<accession>A0ABT0GW09</accession>
<proteinExistence type="predicted"/>
<gene>
    <name evidence="2" type="ORF">M0H32_15725</name>
</gene>
<feature type="domain" description="Peptidase S24/S26A/S26B/S26C" evidence="1">
    <location>
        <begin position="113"/>
        <end position="244"/>
    </location>
</feature>
<dbReference type="Gene3D" id="2.10.109.10">
    <property type="entry name" value="Umud Fragment, subunit A"/>
    <property type="match status" value="1"/>
</dbReference>
<dbReference type="Pfam" id="PF00717">
    <property type="entry name" value="Peptidase_S24"/>
    <property type="match status" value="1"/>
</dbReference>
<sequence>MTHWIDAAMETNTQSAPSAQLVELKDRSGLSIRAIARAMGYQNASSIQRYFSPDYAKPALPADFVAKLLPVLIGKGERPISRDDILALAPTSLTDLEAASAPSRAAVALDLKGQVAAGLWMEAGLFETDAIRETSIAGDLRFPSESQYLLEIKGESLNRIAQDGDFILCLDYLEAGIEMKSGDLVVVERSRDGGHTIERTAKRVVRRNGMIELRPESDDPRFQEPVIFDEHDEETTEVRIIAKILSVIRQIV</sequence>
<comment type="caution">
    <text evidence="2">The sequence shown here is derived from an EMBL/GenBank/DDBJ whole genome shotgun (WGS) entry which is preliminary data.</text>
</comment>
<dbReference type="InterPro" id="IPR015927">
    <property type="entry name" value="Peptidase_S24_S26A/B/C"/>
</dbReference>
<dbReference type="InterPro" id="IPR036286">
    <property type="entry name" value="LexA/Signal_pep-like_sf"/>
</dbReference>
<dbReference type="EMBL" id="JALNMJ010000010">
    <property type="protein sequence ID" value="MCK7613623.1"/>
    <property type="molecule type" value="Genomic_DNA"/>
</dbReference>
<protein>
    <submittedName>
        <fullName evidence="2">S24 family peptidase</fullName>
    </submittedName>
</protein>
<evidence type="ECO:0000313" key="3">
    <source>
        <dbReference type="Proteomes" id="UP001431221"/>
    </source>
</evidence>
<keyword evidence="3" id="KW-1185">Reference proteome</keyword>
<name>A0ABT0GW09_9HYPH</name>
<evidence type="ECO:0000313" key="2">
    <source>
        <dbReference type="EMBL" id="MCK7613623.1"/>
    </source>
</evidence>
<dbReference type="InterPro" id="IPR039418">
    <property type="entry name" value="LexA-like"/>
</dbReference>
<dbReference type="Proteomes" id="UP001431221">
    <property type="component" value="Unassembled WGS sequence"/>
</dbReference>
<evidence type="ECO:0000259" key="1">
    <source>
        <dbReference type="Pfam" id="PF00717"/>
    </source>
</evidence>